<dbReference type="GO" id="GO:0000155">
    <property type="term" value="F:phosphorelay sensor kinase activity"/>
    <property type="evidence" value="ECO:0007669"/>
    <property type="project" value="InterPro"/>
</dbReference>
<evidence type="ECO:0000313" key="9">
    <source>
        <dbReference type="Proteomes" id="UP000032160"/>
    </source>
</evidence>
<feature type="domain" description="Histidine kinase" evidence="7">
    <location>
        <begin position="62"/>
        <end position="284"/>
    </location>
</feature>
<keyword evidence="5 8" id="KW-0418">Kinase</keyword>
<dbReference type="STRING" id="1458461.BN1012_Phect899"/>
<dbReference type="InterPro" id="IPR005467">
    <property type="entry name" value="His_kinase_dom"/>
</dbReference>
<keyword evidence="3" id="KW-0597">Phosphoprotein</keyword>
<sequence>MVVLVEFMLRNTDKNPGSRSLLSNYSSTLGAQIDRRRSELALVASSKEAETASRAKSEFLANMSHELRTPLNAILGFSEIIHQGRFGSDAESWERYQSYAGDIHEASTHLLHVVNDILDMSRIESGRLELDFQEVSATDLFAGIQNMLAERAEQAQLTLTIDIEDGLQNLEADERRLKQTLINLAGNAIKFTDAGGKVTLGARKAGLGVALFVADTGIGMTPGQLATAMEPFRQVDGTLARQQEGTGLGLPLAKAFAELHDATFSISSTPGAGTTALIRFPIHRVRKSAPLAMTATVD</sequence>
<evidence type="ECO:0000256" key="1">
    <source>
        <dbReference type="ARBA" id="ARBA00000085"/>
    </source>
</evidence>
<keyword evidence="9" id="KW-1185">Reference proteome</keyword>
<dbReference type="InterPro" id="IPR050736">
    <property type="entry name" value="Sensor_HK_Regulatory"/>
</dbReference>
<evidence type="ECO:0000256" key="5">
    <source>
        <dbReference type="ARBA" id="ARBA00022777"/>
    </source>
</evidence>
<accession>X5M7H7</accession>
<dbReference type="PRINTS" id="PR00344">
    <property type="entry name" value="BCTRLSENSOR"/>
</dbReference>
<dbReference type="EMBL" id="HG966617">
    <property type="protein sequence ID" value="CDO59113.1"/>
    <property type="molecule type" value="Genomic_DNA"/>
</dbReference>
<dbReference type="CDD" id="cd00082">
    <property type="entry name" value="HisKA"/>
    <property type="match status" value="1"/>
</dbReference>
<protein>
    <recommendedName>
        <fullName evidence="2">histidine kinase</fullName>
        <ecNumber evidence="2">2.7.13.3</ecNumber>
    </recommendedName>
</protein>
<dbReference type="PANTHER" id="PTHR43711:SF26">
    <property type="entry name" value="SENSOR HISTIDINE KINASE RCSC"/>
    <property type="match status" value="1"/>
</dbReference>
<dbReference type="EC" id="2.7.13.3" evidence="2"/>
<dbReference type="SMART" id="SM00387">
    <property type="entry name" value="HATPase_c"/>
    <property type="match status" value="1"/>
</dbReference>
<gene>
    <name evidence="8" type="ORF">BN1012_Phect899</name>
</gene>
<dbReference type="PROSITE" id="PS50109">
    <property type="entry name" value="HIS_KIN"/>
    <property type="match status" value="1"/>
</dbReference>
<dbReference type="Proteomes" id="UP000032160">
    <property type="component" value="Chromosome I"/>
</dbReference>
<dbReference type="InterPro" id="IPR036097">
    <property type="entry name" value="HisK_dim/P_sf"/>
</dbReference>
<dbReference type="InterPro" id="IPR003594">
    <property type="entry name" value="HATPase_dom"/>
</dbReference>
<dbReference type="SMART" id="SM00388">
    <property type="entry name" value="HisKA"/>
    <property type="match status" value="1"/>
</dbReference>
<evidence type="ECO:0000259" key="7">
    <source>
        <dbReference type="PROSITE" id="PS50109"/>
    </source>
</evidence>
<organism evidence="8 9">
    <name type="scientific">Candidatus Phaeomarinibacter ectocarpi</name>
    <dbReference type="NCBI Taxonomy" id="1458461"/>
    <lineage>
        <taxon>Bacteria</taxon>
        <taxon>Pseudomonadati</taxon>
        <taxon>Pseudomonadota</taxon>
        <taxon>Alphaproteobacteria</taxon>
        <taxon>Hyphomicrobiales</taxon>
        <taxon>Parvibaculaceae</taxon>
        <taxon>Candidatus Phaeomarinibacter</taxon>
    </lineage>
</organism>
<dbReference type="HOGENOM" id="CLU_000445_89_3_5"/>
<evidence type="ECO:0000256" key="6">
    <source>
        <dbReference type="ARBA" id="ARBA00023012"/>
    </source>
</evidence>
<evidence type="ECO:0000256" key="3">
    <source>
        <dbReference type="ARBA" id="ARBA00022553"/>
    </source>
</evidence>
<dbReference type="KEGG" id="pect:BN1012_Phect899"/>
<proteinExistence type="predicted"/>
<dbReference type="InterPro" id="IPR003661">
    <property type="entry name" value="HisK_dim/P_dom"/>
</dbReference>
<name>X5M7H7_9HYPH</name>
<keyword evidence="4" id="KW-0808">Transferase</keyword>
<dbReference type="SUPFAM" id="SSF55874">
    <property type="entry name" value="ATPase domain of HSP90 chaperone/DNA topoisomerase II/histidine kinase"/>
    <property type="match status" value="1"/>
</dbReference>
<dbReference type="Gene3D" id="3.30.565.10">
    <property type="entry name" value="Histidine kinase-like ATPase, C-terminal domain"/>
    <property type="match status" value="1"/>
</dbReference>
<dbReference type="Gene3D" id="1.10.287.130">
    <property type="match status" value="1"/>
</dbReference>
<dbReference type="PANTHER" id="PTHR43711">
    <property type="entry name" value="TWO-COMPONENT HISTIDINE KINASE"/>
    <property type="match status" value="1"/>
</dbReference>
<dbReference type="SUPFAM" id="SSF47384">
    <property type="entry name" value="Homodimeric domain of signal transducing histidine kinase"/>
    <property type="match status" value="1"/>
</dbReference>
<dbReference type="OrthoDB" id="9813151at2"/>
<dbReference type="Pfam" id="PF02518">
    <property type="entry name" value="HATPase_c"/>
    <property type="match status" value="1"/>
</dbReference>
<evidence type="ECO:0000313" key="8">
    <source>
        <dbReference type="EMBL" id="CDO59113.1"/>
    </source>
</evidence>
<evidence type="ECO:0000256" key="2">
    <source>
        <dbReference type="ARBA" id="ARBA00012438"/>
    </source>
</evidence>
<dbReference type="AlphaFoldDB" id="X5M7H7"/>
<keyword evidence="6" id="KW-0902">Two-component regulatory system</keyword>
<comment type="catalytic activity">
    <reaction evidence="1">
        <text>ATP + protein L-histidine = ADP + protein N-phospho-L-histidine.</text>
        <dbReference type="EC" id="2.7.13.3"/>
    </reaction>
</comment>
<evidence type="ECO:0000256" key="4">
    <source>
        <dbReference type="ARBA" id="ARBA00022679"/>
    </source>
</evidence>
<dbReference type="InterPro" id="IPR036890">
    <property type="entry name" value="HATPase_C_sf"/>
</dbReference>
<reference evidence="8 9" key="1">
    <citation type="journal article" date="2014" name="Front. Genet.">
        <title>Genome and metabolic network of "Candidatus Phaeomarinobacter ectocarpi" Ec32, a new candidate genus of Alphaproteobacteria frequently associated with brown algae.</title>
        <authorList>
            <person name="Dittami S.M."/>
            <person name="Barbeyron T."/>
            <person name="Boyen C."/>
            <person name="Cambefort J."/>
            <person name="Collet G."/>
            <person name="Delage L."/>
            <person name="Gobet A."/>
            <person name="Groisillier A."/>
            <person name="Leblanc C."/>
            <person name="Michel G."/>
            <person name="Scornet D."/>
            <person name="Siegel A."/>
            <person name="Tapia J.E."/>
            <person name="Tonon T."/>
        </authorList>
    </citation>
    <scope>NUCLEOTIDE SEQUENCE [LARGE SCALE GENOMIC DNA]</scope>
    <source>
        <strain evidence="8 9">Ec32</strain>
    </source>
</reference>
<dbReference type="Pfam" id="PF00512">
    <property type="entry name" value="HisKA"/>
    <property type="match status" value="1"/>
</dbReference>
<dbReference type="InterPro" id="IPR004358">
    <property type="entry name" value="Sig_transdc_His_kin-like_C"/>
</dbReference>